<keyword evidence="1" id="KW-0732">Signal</keyword>
<evidence type="ECO:0000313" key="3">
    <source>
        <dbReference type="Proteomes" id="UP001603857"/>
    </source>
</evidence>
<feature type="signal peptide" evidence="1">
    <location>
        <begin position="1"/>
        <end position="21"/>
    </location>
</feature>
<protein>
    <submittedName>
        <fullName evidence="2">Uncharacterized protein</fullName>
    </submittedName>
</protein>
<name>A0ABD1LF15_9FABA</name>
<organism evidence="2 3">
    <name type="scientific">Flemingia macrophylla</name>
    <dbReference type="NCBI Taxonomy" id="520843"/>
    <lineage>
        <taxon>Eukaryota</taxon>
        <taxon>Viridiplantae</taxon>
        <taxon>Streptophyta</taxon>
        <taxon>Embryophyta</taxon>
        <taxon>Tracheophyta</taxon>
        <taxon>Spermatophyta</taxon>
        <taxon>Magnoliopsida</taxon>
        <taxon>eudicotyledons</taxon>
        <taxon>Gunneridae</taxon>
        <taxon>Pentapetalae</taxon>
        <taxon>rosids</taxon>
        <taxon>fabids</taxon>
        <taxon>Fabales</taxon>
        <taxon>Fabaceae</taxon>
        <taxon>Papilionoideae</taxon>
        <taxon>50 kb inversion clade</taxon>
        <taxon>NPAAA clade</taxon>
        <taxon>indigoferoid/millettioid clade</taxon>
        <taxon>Phaseoleae</taxon>
        <taxon>Flemingia</taxon>
    </lineage>
</organism>
<proteinExistence type="predicted"/>
<evidence type="ECO:0000313" key="2">
    <source>
        <dbReference type="EMBL" id="KAL2322109.1"/>
    </source>
</evidence>
<comment type="caution">
    <text evidence="2">The sequence shown here is derived from an EMBL/GenBank/DDBJ whole genome shotgun (WGS) entry which is preliminary data.</text>
</comment>
<feature type="chain" id="PRO_5044788458" evidence="1">
    <location>
        <begin position="22"/>
        <end position="103"/>
    </location>
</feature>
<evidence type="ECO:0000256" key="1">
    <source>
        <dbReference type="SAM" id="SignalP"/>
    </source>
</evidence>
<reference evidence="2 3" key="1">
    <citation type="submission" date="2024-08" db="EMBL/GenBank/DDBJ databases">
        <title>Insights into the chromosomal genome structure of Flemingia macrophylla.</title>
        <authorList>
            <person name="Ding Y."/>
            <person name="Zhao Y."/>
            <person name="Bi W."/>
            <person name="Wu M."/>
            <person name="Zhao G."/>
            <person name="Gong Y."/>
            <person name="Li W."/>
            <person name="Zhang P."/>
        </authorList>
    </citation>
    <scope>NUCLEOTIDE SEQUENCE [LARGE SCALE GENOMIC DNA]</scope>
    <source>
        <strain evidence="2">DYQJB</strain>
        <tissue evidence="2">Leaf</tissue>
    </source>
</reference>
<dbReference type="AlphaFoldDB" id="A0ABD1LF15"/>
<gene>
    <name evidence="2" type="ORF">Fmac_026488</name>
</gene>
<dbReference type="Proteomes" id="UP001603857">
    <property type="component" value="Unassembled WGS sequence"/>
</dbReference>
<keyword evidence="3" id="KW-1185">Reference proteome</keyword>
<dbReference type="EMBL" id="JBGMDY010000009">
    <property type="protein sequence ID" value="KAL2322109.1"/>
    <property type="molecule type" value="Genomic_DNA"/>
</dbReference>
<sequence length="103" mass="11198">MSSSCLILVGLIPNGLYLCSMLEIGVHLDEYSFSLTLKGCQSGVGQGGNACSWISVENVFWEDVFLQNCLSGLFVRCECVELECHVDNGGGEGKKGEMKEVER</sequence>
<accession>A0ABD1LF15</accession>